<dbReference type="EMBL" id="BGZK01000151">
    <property type="protein sequence ID" value="GBP23567.1"/>
    <property type="molecule type" value="Genomic_DNA"/>
</dbReference>
<proteinExistence type="predicted"/>
<name>A0A4C1UBR6_EUMVA</name>
<feature type="region of interest" description="Disordered" evidence="1">
    <location>
        <begin position="39"/>
        <end position="58"/>
    </location>
</feature>
<dbReference type="AlphaFoldDB" id="A0A4C1UBR6"/>
<evidence type="ECO:0000313" key="2">
    <source>
        <dbReference type="EMBL" id="GBP23567.1"/>
    </source>
</evidence>
<evidence type="ECO:0000313" key="3">
    <source>
        <dbReference type="Proteomes" id="UP000299102"/>
    </source>
</evidence>
<organism evidence="2 3">
    <name type="scientific">Eumeta variegata</name>
    <name type="common">Bagworm moth</name>
    <name type="synonym">Eumeta japonica</name>
    <dbReference type="NCBI Taxonomy" id="151549"/>
    <lineage>
        <taxon>Eukaryota</taxon>
        <taxon>Metazoa</taxon>
        <taxon>Ecdysozoa</taxon>
        <taxon>Arthropoda</taxon>
        <taxon>Hexapoda</taxon>
        <taxon>Insecta</taxon>
        <taxon>Pterygota</taxon>
        <taxon>Neoptera</taxon>
        <taxon>Endopterygota</taxon>
        <taxon>Lepidoptera</taxon>
        <taxon>Glossata</taxon>
        <taxon>Ditrysia</taxon>
        <taxon>Tineoidea</taxon>
        <taxon>Psychidae</taxon>
        <taxon>Oiketicinae</taxon>
        <taxon>Eumeta</taxon>
    </lineage>
</organism>
<keyword evidence="3" id="KW-1185">Reference proteome</keyword>
<sequence>MRSLLVRRCVESEYNTNHRARNLQKQRYKTNYEFSNLTSWTADREEPSPGDLYSAPRTGTSGAQINYQSCTPTSACLPIRLCPPLEPSCP</sequence>
<accession>A0A4C1UBR6</accession>
<comment type="caution">
    <text evidence="2">The sequence shown here is derived from an EMBL/GenBank/DDBJ whole genome shotgun (WGS) entry which is preliminary data.</text>
</comment>
<evidence type="ECO:0000256" key="1">
    <source>
        <dbReference type="SAM" id="MobiDB-lite"/>
    </source>
</evidence>
<gene>
    <name evidence="2" type="ORF">EVAR_12850_1</name>
</gene>
<protein>
    <submittedName>
        <fullName evidence="2">Uncharacterized protein</fullName>
    </submittedName>
</protein>
<dbReference type="Proteomes" id="UP000299102">
    <property type="component" value="Unassembled WGS sequence"/>
</dbReference>
<reference evidence="2 3" key="1">
    <citation type="journal article" date="2019" name="Commun. Biol.">
        <title>The bagworm genome reveals a unique fibroin gene that provides high tensile strength.</title>
        <authorList>
            <person name="Kono N."/>
            <person name="Nakamura H."/>
            <person name="Ohtoshi R."/>
            <person name="Tomita M."/>
            <person name="Numata K."/>
            <person name="Arakawa K."/>
        </authorList>
    </citation>
    <scope>NUCLEOTIDE SEQUENCE [LARGE SCALE GENOMIC DNA]</scope>
</reference>